<accession>A0A6J5KQG1</accession>
<evidence type="ECO:0008006" key="2">
    <source>
        <dbReference type="Google" id="ProtNLM"/>
    </source>
</evidence>
<protein>
    <recommendedName>
        <fullName evidence="2">BppU N-terminal domain-containing protein</fullName>
    </recommendedName>
</protein>
<proteinExistence type="predicted"/>
<evidence type="ECO:0000313" key="1">
    <source>
        <dbReference type="EMBL" id="CAB4122330.1"/>
    </source>
</evidence>
<sequence length="112" mass="12280">MSDPIKLVRGDNRPYIKVRLFQSDGTLLDVSAAEIMVTINLRSVTTEDILSVLPCVKLNGGVGGEVRFNVPGATLDMEAGAYEGEVVVSFNGDKQTVYDRLKFQVRNRFGTV</sequence>
<organism evidence="1">
    <name type="scientific">uncultured Caudovirales phage</name>
    <dbReference type="NCBI Taxonomy" id="2100421"/>
    <lineage>
        <taxon>Viruses</taxon>
        <taxon>Duplodnaviria</taxon>
        <taxon>Heunggongvirae</taxon>
        <taxon>Uroviricota</taxon>
        <taxon>Caudoviricetes</taxon>
        <taxon>Peduoviridae</taxon>
        <taxon>Maltschvirus</taxon>
        <taxon>Maltschvirus maltsch</taxon>
    </lineage>
</organism>
<dbReference type="EMBL" id="LR796164">
    <property type="protein sequence ID" value="CAB4122330.1"/>
    <property type="molecule type" value="Genomic_DNA"/>
</dbReference>
<reference evidence="1" key="1">
    <citation type="submission" date="2020-04" db="EMBL/GenBank/DDBJ databases">
        <authorList>
            <person name="Chiriac C."/>
            <person name="Salcher M."/>
            <person name="Ghai R."/>
            <person name="Kavagutti S V."/>
        </authorList>
    </citation>
    <scope>NUCLEOTIDE SEQUENCE</scope>
</reference>
<gene>
    <name evidence="1" type="ORF">UFOVP36_33</name>
</gene>
<name>A0A6J5KQG1_9CAUD</name>